<dbReference type="Gene3D" id="3.60.15.10">
    <property type="entry name" value="Ribonuclease Z/Hydroxyacylglutathione hydrolase-like"/>
    <property type="match status" value="1"/>
</dbReference>
<keyword evidence="2" id="KW-0378">Hydrolase</keyword>
<gene>
    <name evidence="2" type="ORF">GX523_11075</name>
</gene>
<dbReference type="Proteomes" id="UP000553059">
    <property type="component" value="Unassembled WGS sequence"/>
</dbReference>
<name>A0A7C7DAM9_9FIRM</name>
<dbReference type="InterPro" id="IPR036866">
    <property type="entry name" value="RibonucZ/Hydroxyglut_hydro"/>
</dbReference>
<comment type="caution">
    <text evidence="2">The sequence shown here is derived from an EMBL/GenBank/DDBJ whole genome shotgun (WGS) entry which is preliminary data.</text>
</comment>
<dbReference type="SMART" id="SM00849">
    <property type="entry name" value="Lactamase_B"/>
    <property type="match status" value="1"/>
</dbReference>
<dbReference type="Pfam" id="PF00753">
    <property type="entry name" value="Lactamase_B"/>
    <property type="match status" value="1"/>
</dbReference>
<evidence type="ECO:0000313" key="2">
    <source>
        <dbReference type="EMBL" id="HHY27260.1"/>
    </source>
</evidence>
<evidence type="ECO:0000259" key="1">
    <source>
        <dbReference type="SMART" id="SM00849"/>
    </source>
</evidence>
<dbReference type="InterPro" id="IPR001279">
    <property type="entry name" value="Metallo-B-lactamas"/>
</dbReference>
<protein>
    <submittedName>
        <fullName evidence="2">MBL fold metallo-hydrolase</fullName>
    </submittedName>
</protein>
<evidence type="ECO:0000313" key="3">
    <source>
        <dbReference type="Proteomes" id="UP000553059"/>
    </source>
</evidence>
<proteinExistence type="predicted"/>
<sequence>MINFSKYKDIIITHGLCSGLSIRMNVYIYLVDGLLFDTGPSALHKDTAKFFSQQTIEQVALTHVHEDHSGMAHWLQKNKLVPIYLHPEAIKTAEKRGKYRLYRRFIWGGREPFYPQAMPKVIRTERYAFEAIETPGHTEFHHVFYEQDQGWLITGDLYIGRKVVLALYEENMLQMIATLEKVLQLDFDTMFCSHAGVVLKGKEKMRQKLDFLTELQGKVRELRAKGLTDGEIDKIIYPKKQAIKTLSGGEWSSYNIIHTI</sequence>
<dbReference type="AlphaFoldDB" id="A0A7C7DAM9"/>
<feature type="domain" description="Metallo-beta-lactamase" evidence="1">
    <location>
        <begin position="25"/>
        <end position="194"/>
    </location>
</feature>
<reference evidence="2 3" key="1">
    <citation type="journal article" date="2020" name="Biotechnol. Biofuels">
        <title>New insights from the biogas microbiome by comprehensive genome-resolved metagenomics of nearly 1600 species originating from multiple anaerobic digesters.</title>
        <authorList>
            <person name="Campanaro S."/>
            <person name="Treu L."/>
            <person name="Rodriguez-R L.M."/>
            <person name="Kovalovszki A."/>
            <person name="Ziels R.M."/>
            <person name="Maus I."/>
            <person name="Zhu X."/>
            <person name="Kougias P.G."/>
            <person name="Basile A."/>
            <person name="Luo G."/>
            <person name="Schluter A."/>
            <person name="Konstantinidis K.T."/>
            <person name="Angelidaki I."/>
        </authorList>
    </citation>
    <scope>NUCLEOTIDE SEQUENCE [LARGE SCALE GENOMIC DNA]</scope>
    <source>
        <strain evidence="2">AS05jafATM_4</strain>
    </source>
</reference>
<dbReference type="PANTHER" id="PTHR23131">
    <property type="entry name" value="ENDORIBONUCLEASE LACTB2"/>
    <property type="match status" value="1"/>
</dbReference>
<dbReference type="InterPro" id="IPR050662">
    <property type="entry name" value="Sec-metab_biosynth-thioest"/>
</dbReference>
<dbReference type="EMBL" id="DUTF01000246">
    <property type="protein sequence ID" value="HHY27260.1"/>
    <property type="molecule type" value="Genomic_DNA"/>
</dbReference>
<accession>A0A7C7DAM9</accession>
<dbReference type="GO" id="GO:0016787">
    <property type="term" value="F:hydrolase activity"/>
    <property type="evidence" value="ECO:0007669"/>
    <property type="project" value="UniProtKB-KW"/>
</dbReference>
<dbReference type="SUPFAM" id="SSF56281">
    <property type="entry name" value="Metallo-hydrolase/oxidoreductase"/>
    <property type="match status" value="1"/>
</dbReference>
<organism evidence="2 3">
    <name type="scientific">Desulfitobacterium dehalogenans</name>
    <dbReference type="NCBI Taxonomy" id="36854"/>
    <lineage>
        <taxon>Bacteria</taxon>
        <taxon>Bacillati</taxon>
        <taxon>Bacillota</taxon>
        <taxon>Clostridia</taxon>
        <taxon>Eubacteriales</taxon>
        <taxon>Desulfitobacteriaceae</taxon>
        <taxon>Desulfitobacterium</taxon>
    </lineage>
</organism>